<keyword evidence="2" id="KW-1185">Reference proteome</keyword>
<accession>A0ACD2ZZC4</accession>
<evidence type="ECO:0000313" key="1">
    <source>
        <dbReference type="EMBL" id="TFK58770.1"/>
    </source>
</evidence>
<proteinExistence type="predicted"/>
<name>A0ACD2ZZC4_9AGAR</name>
<protein>
    <submittedName>
        <fullName evidence="1">Uncharacterized protein</fullName>
    </submittedName>
</protein>
<evidence type="ECO:0000313" key="2">
    <source>
        <dbReference type="Proteomes" id="UP000308600"/>
    </source>
</evidence>
<reference evidence="1 2" key="1">
    <citation type="journal article" date="2019" name="Nat. Ecol. Evol.">
        <title>Megaphylogeny resolves global patterns of mushroom evolution.</title>
        <authorList>
            <person name="Varga T."/>
            <person name="Krizsan K."/>
            <person name="Foldi C."/>
            <person name="Dima B."/>
            <person name="Sanchez-Garcia M."/>
            <person name="Sanchez-Ramirez S."/>
            <person name="Szollosi G.J."/>
            <person name="Szarkandi J.G."/>
            <person name="Papp V."/>
            <person name="Albert L."/>
            <person name="Andreopoulos W."/>
            <person name="Angelini C."/>
            <person name="Antonin V."/>
            <person name="Barry K.W."/>
            <person name="Bougher N.L."/>
            <person name="Buchanan P."/>
            <person name="Buyck B."/>
            <person name="Bense V."/>
            <person name="Catcheside P."/>
            <person name="Chovatia M."/>
            <person name="Cooper J."/>
            <person name="Damon W."/>
            <person name="Desjardin D."/>
            <person name="Finy P."/>
            <person name="Geml J."/>
            <person name="Haridas S."/>
            <person name="Hughes K."/>
            <person name="Justo A."/>
            <person name="Karasinski D."/>
            <person name="Kautmanova I."/>
            <person name="Kiss B."/>
            <person name="Kocsube S."/>
            <person name="Kotiranta H."/>
            <person name="LaButti K.M."/>
            <person name="Lechner B.E."/>
            <person name="Liimatainen K."/>
            <person name="Lipzen A."/>
            <person name="Lukacs Z."/>
            <person name="Mihaltcheva S."/>
            <person name="Morgado L.N."/>
            <person name="Niskanen T."/>
            <person name="Noordeloos M.E."/>
            <person name="Ohm R.A."/>
            <person name="Ortiz-Santana B."/>
            <person name="Ovrebo C."/>
            <person name="Racz N."/>
            <person name="Riley R."/>
            <person name="Savchenko A."/>
            <person name="Shiryaev A."/>
            <person name="Soop K."/>
            <person name="Spirin V."/>
            <person name="Szebenyi C."/>
            <person name="Tomsovsky M."/>
            <person name="Tulloss R.E."/>
            <person name="Uehling J."/>
            <person name="Grigoriev I.V."/>
            <person name="Vagvolgyi C."/>
            <person name="Papp T."/>
            <person name="Martin F.M."/>
            <person name="Miettinen O."/>
            <person name="Hibbett D.S."/>
            <person name="Nagy L.G."/>
        </authorList>
    </citation>
    <scope>NUCLEOTIDE SEQUENCE [LARGE SCALE GENOMIC DNA]</scope>
    <source>
        <strain evidence="1 2">NL-1719</strain>
    </source>
</reference>
<dbReference type="Proteomes" id="UP000308600">
    <property type="component" value="Unassembled WGS sequence"/>
</dbReference>
<dbReference type="EMBL" id="ML209203">
    <property type="protein sequence ID" value="TFK58770.1"/>
    <property type="molecule type" value="Genomic_DNA"/>
</dbReference>
<organism evidence="1 2">
    <name type="scientific">Pluteus cervinus</name>
    <dbReference type="NCBI Taxonomy" id="181527"/>
    <lineage>
        <taxon>Eukaryota</taxon>
        <taxon>Fungi</taxon>
        <taxon>Dikarya</taxon>
        <taxon>Basidiomycota</taxon>
        <taxon>Agaricomycotina</taxon>
        <taxon>Agaricomycetes</taxon>
        <taxon>Agaricomycetidae</taxon>
        <taxon>Agaricales</taxon>
        <taxon>Pluteineae</taxon>
        <taxon>Pluteaceae</taxon>
        <taxon>Pluteus</taxon>
    </lineage>
</organism>
<sequence>MRATAKLVNNSNAATSTQIANWMGGAEEFGFVGHSDYLVAIIPISTLNFDALCPNLTKAVFTGSVTTGAFRTIVAALQNLKELEIGLVVVDDLGTTPTTVLNHRRLEHLKLRSNIGVAIMLKGVKLSRLNQFHLWLAPLAASGCTAHDFAGSKWGTQCELTVNFTSSDVKFTEDMKRYGITVSTCNHAGWISPGIEETCQVAGIGSYTMPDKVIDNLSQ</sequence>
<gene>
    <name evidence="1" type="ORF">BDN72DRAFT_906433</name>
</gene>